<dbReference type="Proteomes" id="UP001558850">
    <property type="component" value="Unassembled WGS sequence"/>
</dbReference>
<proteinExistence type="predicted"/>
<keyword evidence="1" id="KW-0560">Oxidoreductase</keyword>
<gene>
    <name evidence="1" type="primary">rfbD</name>
    <name evidence="1" type="ORF">AB4Y32_05430</name>
</gene>
<dbReference type="EMBL" id="JBFRCH010000002">
    <property type="protein sequence ID" value="MEX3931253.1"/>
    <property type="molecule type" value="Genomic_DNA"/>
</dbReference>
<reference evidence="1" key="1">
    <citation type="submission" date="2024-07" db="EMBL/GenBank/DDBJ databases">
        <title>A survey of Mimosa microsymbionts across Brazilian biomes reveals a high diversity of Paraburkholderia nodulating endemic species, but also that Cupriavidus is common as a symbiont of widespread species.</title>
        <authorList>
            <person name="Rouws L."/>
            <person name="Barauna A."/>
            <person name="Beukes C."/>
            <person name="Rouws J.R.C."/>
            <person name="De Faria S.M."/>
            <person name="Gross E."/>
            <person name="Bueno Dos Reis Junior F."/>
            <person name="Simon M.F."/>
            <person name="Maluk M."/>
            <person name="Odee D.W."/>
            <person name="Kenicer G."/>
            <person name="Young J.P.W."/>
            <person name="Reis V.M."/>
            <person name="Zilli J."/>
            <person name="James E.K."/>
        </authorList>
    </citation>
    <scope>NUCLEOTIDE SEQUENCE</scope>
    <source>
        <strain evidence="1">EG181B</strain>
    </source>
</reference>
<keyword evidence="2" id="KW-1185">Reference proteome</keyword>
<protein>
    <submittedName>
        <fullName evidence="1">dTDP-4-dehydrorhamnose reductase</fullName>
        <ecNumber evidence="1">1.1.1.133</ecNumber>
    </submittedName>
</protein>
<sequence>MIDRREPLVLVTGVAGQVGAELLGRLNLVCRVVGVGRNELDLSDLAQIQRVVEKVRPTVILNAAAYTAVDKAESDEPAAMRINGEAPGVLAEEARKIGALLVHYSTDYVFDGTKDGAYVETDHPNPLNVYGATKLAGECAIEQAAGAWVVLRTSWVYGAYGKNFLLTMLRLAEQKPELSIVADQFGAPTWARTIAELTARMLEVMPGGLAATSTDWSGRSGIYHLTAAGATSWAGFAEAIFEHAGLTSRPKVKAIGASEYPTPARRPHNSRLSGVKLAETFGIRAPHWDDELLRCLSAMRAATSGD</sequence>
<dbReference type="EC" id="1.1.1.133" evidence="1"/>
<organism evidence="1 2">
    <name type="scientific">Paraburkholderia phymatum</name>
    <dbReference type="NCBI Taxonomy" id="148447"/>
    <lineage>
        <taxon>Bacteria</taxon>
        <taxon>Pseudomonadati</taxon>
        <taxon>Pseudomonadota</taxon>
        <taxon>Betaproteobacteria</taxon>
        <taxon>Burkholderiales</taxon>
        <taxon>Burkholderiaceae</taxon>
        <taxon>Paraburkholderia</taxon>
    </lineage>
</organism>
<evidence type="ECO:0000313" key="1">
    <source>
        <dbReference type="EMBL" id="MEX3931253.1"/>
    </source>
</evidence>
<comment type="caution">
    <text evidence="1">The sequence shown here is derived from an EMBL/GenBank/DDBJ whole genome shotgun (WGS) entry which is preliminary data.</text>
</comment>
<accession>A0ACC6TV56</accession>
<name>A0ACC6TV56_9BURK</name>
<evidence type="ECO:0000313" key="2">
    <source>
        <dbReference type="Proteomes" id="UP001558850"/>
    </source>
</evidence>